<dbReference type="EMBL" id="JBAMIC010000004">
    <property type="protein sequence ID" value="KAK7107324.1"/>
    <property type="molecule type" value="Genomic_DNA"/>
</dbReference>
<evidence type="ECO:0000313" key="5">
    <source>
        <dbReference type="Proteomes" id="UP001374579"/>
    </source>
</evidence>
<dbReference type="Pfam" id="PF04176">
    <property type="entry name" value="TIP41"/>
    <property type="match status" value="1"/>
</dbReference>
<protein>
    <recommendedName>
        <fullName evidence="2">TIP41-like protein</fullName>
    </recommendedName>
</protein>
<evidence type="ECO:0000256" key="2">
    <source>
        <dbReference type="ARBA" id="ARBA00018951"/>
    </source>
</evidence>
<reference evidence="4 5" key="1">
    <citation type="submission" date="2024-02" db="EMBL/GenBank/DDBJ databases">
        <title>Chromosome-scale genome assembly of the rough periwinkle Littorina saxatilis.</title>
        <authorList>
            <person name="De Jode A."/>
            <person name="Faria R."/>
            <person name="Formenti G."/>
            <person name="Sims Y."/>
            <person name="Smith T.P."/>
            <person name="Tracey A."/>
            <person name="Wood J.M.D."/>
            <person name="Zagrodzka Z.B."/>
            <person name="Johannesson K."/>
            <person name="Butlin R.K."/>
            <person name="Leder E.H."/>
        </authorList>
    </citation>
    <scope>NUCLEOTIDE SEQUENCE [LARGE SCALE GENOMIC DNA]</scope>
    <source>
        <strain evidence="4">Snail1</strain>
        <tissue evidence="4">Muscle</tissue>
    </source>
</reference>
<organism evidence="4 5">
    <name type="scientific">Littorina saxatilis</name>
    <dbReference type="NCBI Taxonomy" id="31220"/>
    <lineage>
        <taxon>Eukaryota</taxon>
        <taxon>Metazoa</taxon>
        <taxon>Spiralia</taxon>
        <taxon>Lophotrochozoa</taxon>
        <taxon>Mollusca</taxon>
        <taxon>Gastropoda</taxon>
        <taxon>Caenogastropoda</taxon>
        <taxon>Littorinimorpha</taxon>
        <taxon>Littorinoidea</taxon>
        <taxon>Littorinidae</taxon>
        <taxon>Littorina</taxon>
    </lineage>
</organism>
<dbReference type="GO" id="GO:0031929">
    <property type="term" value="P:TOR signaling"/>
    <property type="evidence" value="ECO:0007669"/>
    <property type="project" value="TreeGrafter"/>
</dbReference>
<dbReference type="InterPro" id="IPR007303">
    <property type="entry name" value="TIP41-like"/>
</dbReference>
<comment type="similarity">
    <text evidence="1">Belongs to the TIP41 family.</text>
</comment>
<gene>
    <name evidence="4" type="ORF">V1264_015269</name>
</gene>
<feature type="region of interest" description="Disordered" evidence="3">
    <location>
        <begin position="1"/>
        <end position="26"/>
    </location>
</feature>
<evidence type="ECO:0000256" key="3">
    <source>
        <dbReference type="SAM" id="MobiDB-lite"/>
    </source>
</evidence>
<evidence type="ECO:0000313" key="4">
    <source>
        <dbReference type="EMBL" id="KAK7107324.1"/>
    </source>
</evidence>
<evidence type="ECO:0000256" key="1">
    <source>
        <dbReference type="ARBA" id="ARBA00006658"/>
    </source>
</evidence>
<proteinExistence type="inferred from homology"/>
<name>A0AAN9BLE0_9CAEN</name>
<dbReference type="GO" id="GO:0005829">
    <property type="term" value="C:cytosol"/>
    <property type="evidence" value="ECO:0007669"/>
    <property type="project" value="TreeGrafter"/>
</dbReference>
<accession>A0AAN9BLE0</accession>
<dbReference type="AlphaFoldDB" id="A0AAN9BLE0"/>
<keyword evidence="5" id="KW-1185">Reference proteome</keyword>
<sequence>MASRQNNLAQQQQRKEPEVQQGEFGPWTMSSIKSHILESDGAERERFEKELELPQLPEMVFGGNKLTLTHKDGFGIEFSALDALKMVDAHNDPLKVAAAKVWREARADCEHIQNVVKPFDWTFSTHYKGTLCGKPAMKVTETSEHIDIEKLKQRERICFYDDIVLFEDELSDNGCSILSVKIRVMPTSFFVLLRFFMRVDQVMVRIADTRIYHETSWNYILREYTCKDETTDKLKVPAHVLTDPNEISKHLPVRVELYEKLVFPGTESLAAVENTDKEVPR</sequence>
<dbReference type="InterPro" id="IPR051330">
    <property type="entry name" value="Phosphatase_reg/MetRdx"/>
</dbReference>
<dbReference type="PANTHER" id="PTHR21021">
    <property type="entry name" value="GAF/PUTATIVE CYTOSKELETAL PROTEIN"/>
    <property type="match status" value="1"/>
</dbReference>
<dbReference type="PANTHER" id="PTHR21021:SF16">
    <property type="entry name" value="TIP41-LIKE PROTEIN"/>
    <property type="match status" value="1"/>
</dbReference>
<comment type="caution">
    <text evidence="4">The sequence shown here is derived from an EMBL/GenBank/DDBJ whole genome shotgun (WGS) entry which is preliminary data.</text>
</comment>
<dbReference type="Proteomes" id="UP001374579">
    <property type="component" value="Unassembled WGS sequence"/>
</dbReference>